<gene>
    <name evidence="1" type="ORF">AV530_015671</name>
</gene>
<protein>
    <submittedName>
        <fullName evidence="1">Uncharacterized protein</fullName>
    </submittedName>
</protein>
<comment type="caution">
    <text evidence="1">The sequence shown here is derived from an EMBL/GenBank/DDBJ whole genome shotgun (WGS) entry which is preliminary data.</text>
</comment>
<dbReference type="Proteomes" id="UP000190648">
    <property type="component" value="Unassembled WGS sequence"/>
</dbReference>
<organism evidence="1 2">
    <name type="scientific">Patagioenas fasciata monilis</name>
    <dbReference type="NCBI Taxonomy" id="372326"/>
    <lineage>
        <taxon>Eukaryota</taxon>
        <taxon>Metazoa</taxon>
        <taxon>Chordata</taxon>
        <taxon>Craniata</taxon>
        <taxon>Vertebrata</taxon>
        <taxon>Euteleostomi</taxon>
        <taxon>Archelosauria</taxon>
        <taxon>Archosauria</taxon>
        <taxon>Dinosauria</taxon>
        <taxon>Saurischia</taxon>
        <taxon>Theropoda</taxon>
        <taxon>Coelurosauria</taxon>
        <taxon>Aves</taxon>
        <taxon>Neognathae</taxon>
        <taxon>Neoaves</taxon>
        <taxon>Columbimorphae</taxon>
        <taxon>Columbiformes</taxon>
        <taxon>Columbidae</taxon>
        <taxon>Patagioenas</taxon>
    </lineage>
</organism>
<dbReference type="AlphaFoldDB" id="A0A1V4KIB0"/>
<proteinExistence type="predicted"/>
<dbReference type="EMBL" id="LSYS01003057">
    <property type="protein sequence ID" value="OPJ84196.1"/>
    <property type="molecule type" value="Genomic_DNA"/>
</dbReference>
<evidence type="ECO:0000313" key="1">
    <source>
        <dbReference type="EMBL" id="OPJ84196.1"/>
    </source>
</evidence>
<sequence length="96" mass="10832">MEDEKSSKAIRDPWFIPMVHIAPFTKGFSSTIKALSLAGVLTNKRSEEEILEGHFTEPSRQSHVSSGDIKFNKEGPTHHTGFWYLKSLSSWPLMQG</sequence>
<accession>A0A1V4KIB0</accession>
<keyword evidence="2" id="KW-1185">Reference proteome</keyword>
<reference evidence="1 2" key="1">
    <citation type="submission" date="2016-02" db="EMBL/GenBank/DDBJ databases">
        <title>Band-tailed pigeon sequencing and assembly.</title>
        <authorList>
            <person name="Soares A.E."/>
            <person name="Novak B.J."/>
            <person name="Rice E.S."/>
            <person name="O'Connell B."/>
            <person name="Chang D."/>
            <person name="Weber S."/>
            <person name="Shapiro B."/>
        </authorList>
    </citation>
    <scope>NUCLEOTIDE SEQUENCE [LARGE SCALE GENOMIC DNA]</scope>
    <source>
        <strain evidence="1">BTP2013</strain>
        <tissue evidence="1">Blood</tissue>
    </source>
</reference>
<evidence type="ECO:0000313" key="2">
    <source>
        <dbReference type="Proteomes" id="UP000190648"/>
    </source>
</evidence>
<name>A0A1V4KIB0_PATFA</name>